<keyword evidence="4" id="KW-1185">Reference proteome</keyword>
<feature type="compositionally biased region" description="Pro residues" evidence="1">
    <location>
        <begin position="26"/>
        <end position="35"/>
    </location>
</feature>
<feature type="region of interest" description="Disordered" evidence="1">
    <location>
        <begin position="21"/>
        <end position="85"/>
    </location>
</feature>
<feature type="signal peptide" evidence="2">
    <location>
        <begin position="1"/>
        <end position="20"/>
    </location>
</feature>
<sequence>MGAKKAISLLLMATCPWAWADKAAPNGPPAPPAPVPDLRSNSALRMDAPRTNVNASMDRSSASISSSPIPSDQPKTGADIPLDSRDGLHMIADGERPALEYKLSETGAMRVRSMRRGAKVVMVWQFK</sequence>
<dbReference type="RefSeq" id="WP_188564662.1">
    <property type="nucleotide sequence ID" value="NZ_BMED01000001.1"/>
</dbReference>
<dbReference type="EMBL" id="BMED01000001">
    <property type="protein sequence ID" value="GGC63435.1"/>
    <property type="molecule type" value="Genomic_DNA"/>
</dbReference>
<protein>
    <submittedName>
        <fullName evidence="3">Uncharacterized protein</fullName>
    </submittedName>
</protein>
<feature type="compositionally biased region" description="Low complexity" evidence="1">
    <location>
        <begin position="55"/>
        <end position="72"/>
    </location>
</feature>
<accession>A0A916U7F0</accession>
<feature type="chain" id="PRO_5037249712" evidence="2">
    <location>
        <begin position="21"/>
        <end position="127"/>
    </location>
</feature>
<reference evidence="3" key="2">
    <citation type="submission" date="2020-09" db="EMBL/GenBank/DDBJ databases">
        <authorList>
            <person name="Sun Q."/>
            <person name="Zhou Y."/>
        </authorList>
    </citation>
    <scope>NUCLEOTIDE SEQUENCE</scope>
    <source>
        <strain evidence="3">CGMCC 1.10998</strain>
    </source>
</reference>
<gene>
    <name evidence="3" type="ORF">GCM10011396_07980</name>
</gene>
<organism evidence="3 4">
    <name type="scientific">Undibacterium terreum</name>
    <dbReference type="NCBI Taxonomy" id="1224302"/>
    <lineage>
        <taxon>Bacteria</taxon>
        <taxon>Pseudomonadati</taxon>
        <taxon>Pseudomonadota</taxon>
        <taxon>Betaproteobacteria</taxon>
        <taxon>Burkholderiales</taxon>
        <taxon>Oxalobacteraceae</taxon>
        <taxon>Undibacterium</taxon>
    </lineage>
</organism>
<evidence type="ECO:0000256" key="1">
    <source>
        <dbReference type="SAM" id="MobiDB-lite"/>
    </source>
</evidence>
<name>A0A916U7F0_9BURK</name>
<keyword evidence="2" id="KW-0732">Signal</keyword>
<evidence type="ECO:0000313" key="4">
    <source>
        <dbReference type="Proteomes" id="UP000637423"/>
    </source>
</evidence>
<comment type="caution">
    <text evidence="3">The sequence shown here is derived from an EMBL/GenBank/DDBJ whole genome shotgun (WGS) entry which is preliminary data.</text>
</comment>
<dbReference type="Proteomes" id="UP000637423">
    <property type="component" value="Unassembled WGS sequence"/>
</dbReference>
<dbReference type="AlphaFoldDB" id="A0A916U7F0"/>
<evidence type="ECO:0000256" key="2">
    <source>
        <dbReference type="SAM" id="SignalP"/>
    </source>
</evidence>
<reference evidence="3" key="1">
    <citation type="journal article" date="2014" name="Int. J. Syst. Evol. Microbiol.">
        <title>Complete genome sequence of Corynebacterium casei LMG S-19264T (=DSM 44701T), isolated from a smear-ripened cheese.</title>
        <authorList>
            <consortium name="US DOE Joint Genome Institute (JGI-PGF)"/>
            <person name="Walter F."/>
            <person name="Albersmeier A."/>
            <person name="Kalinowski J."/>
            <person name="Ruckert C."/>
        </authorList>
    </citation>
    <scope>NUCLEOTIDE SEQUENCE</scope>
    <source>
        <strain evidence="3">CGMCC 1.10998</strain>
    </source>
</reference>
<proteinExistence type="predicted"/>
<evidence type="ECO:0000313" key="3">
    <source>
        <dbReference type="EMBL" id="GGC63435.1"/>
    </source>
</evidence>